<accession>A0A9W2ZF52</accession>
<name>A0A9W2ZF52_BIOGL</name>
<keyword evidence="2" id="KW-1185">Reference proteome</keyword>
<gene>
    <name evidence="3" type="primary">LOC129924043</name>
</gene>
<keyword evidence="1" id="KW-0732">Signal</keyword>
<organism evidence="2 3">
    <name type="scientific">Biomphalaria glabrata</name>
    <name type="common">Bloodfluke planorb</name>
    <name type="synonym">Freshwater snail</name>
    <dbReference type="NCBI Taxonomy" id="6526"/>
    <lineage>
        <taxon>Eukaryota</taxon>
        <taxon>Metazoa</taxon>
        <taxon>Spiralia</taxon>
        <taxon>Lophotrochozoa</taxon>
        <taxon>Mollusca</taxon>
        <taxon>Gastropoda</taxon>
        <taxon>Heterobranchia</taxon>
        <taxon>Euthyneura</taxon>
        <taxon>Panpulmonata</taxon>
        <taxon>Hygrophila</taxon>
        <taxon>Lymnaeoidea</taxon>
        <taxon>Planorbidae</taxon>
        <taxon>Biomphalaria</taxon>
    </lineage>
</organism>
<feature type="signal peptide" evidence="1">
    <location>
        <begin position="1"/>
        <end position="21"/>
    </location>
</feature>
<protein>
    <submittedName>
        <fullName evidence="3">Uncharacterized protein LOC129924043</fullName>
    </submittedName>
</protein>
<reference evidence="3" key="1">
    <citation type="submission" date="2025-08" db="UniProtKB">
        <authorList>
            <consortium name="RefSeq"/>
        </authorList>
    </citation>
    <scope>IDENTIFICATION</scope>
</reference>
<feature type="chain" id="PRO_5040733585" evidence="1">
    <location>
        <begin position="22"/>
        <end position="143"/>
    </location>
</feature>
<dbReference type="RefSeq" id="XP_055873637.1">
    <property type="nucleotide sequence ID" value="XM_056017662.1"/>
</dbReference>
<sequence>MQRKKMLKIYFLLVTGTLSKANDKEEFTSMGKRFVFSLPRLLHGDPVLTLCLTSYRNTTFSLRYEPPQGSLQTHSIKANETFSMEEIVRDKYDSAVGVRRSYILTSETPVEVVAFLSTDLSISSFKLLPVSSWGDKYYAVTAK</sequence>
<dbReference type="GeneID" id="129924043"/>
<evidence type="ECO:0000313" key="3">
    <source>
        <dbReference type="RefSeq" id="XP_055873637.1"/>
    </source>
</evidence>
<evidence type="ECO:0000313" key="2">
    <source>
        <dbReference type="Proteomes" id="UP001165740"/>
    </source>
</evidence>
<evidence type="ECO:0000256" key="1">
    <source>
        <dbReference type="SAM" id="SignalP"/>
    </source>
</evidence>
<dbReference type="Proteomes" id="UP001165740">
    <property type="component" value="Chromosome 18"/>
</dbReference>
<proteinExistence type="predicted"/>
<dbReference type="AlphaFoldDB" id="A0A9W2ZF52"/>